<dbReference type="OrthoDB" id="9798046at2"/>
<reference evidence="3" key="1">
    <citation type="submission" date="2013-07" db="EMBL/GenBank/DDBJ databases">
        <authorList>
            <person name="McIlroy S."/>
        </authorList>
    </citation>
    <scope>NUCLEOTIDE SEQUENCE [LARGE SCALE GENOMIC DNA]</scope>
    <source>
        <strain evidence="3">Run_A_D11</strain>
    </source>
</reference>
<dbReference type="Proteomes" id="UP000035760">
    <property type="component" value="Unassembled WGS sequence"/>
</dbReference>
<accession>W6MA26</accession>
<dbReference type="InterPro" id="IPR007712">
    <property type="entry name" value="RelE/ParE_toxin"/>
</dbReference>
<protein>
    <submittedName>
        <fullName evidence="3">Plasmid stabilization system</fullName>
    </submittedName>
</protein>
<dbReference type="Gene3D" id="3.30.2310.20">
    <property type="entry name" value="RelE-like"/>
    <property type="match status" value="1"/>
</dbReference>
<reference evidence="3" key="2">
    <citation type="submission" date="2014-03" db="EMBL/GenBank/DDBJ databases">
        <title>Candidatus Competibacter-lineage genomes retrieved from metagenomes reveal functional metabolic diversity.</title>
        <authorList>
            <person name="McIlroy S.J."/>
            <person name="Albertsen M."/>
            <person name="Andresen E.K."/>
            <person name="Saunders A.M."/>
            <person name="Kristiansen R."/>
            <person name="Stokholm-Bjerregaard M."/>
            <person name="Nielsen K.L."/>
            <person name="Nielsen P.H."/>
        </authorList>
    </citation>
    <scope>NUCLEOTIDE SEQUENCE</scope>
    <source>
        <strain evidence="3">Run_A_D11</strain>
    </source>
</reference>
<dbReference type="RefSeq" id="WP_048674300.1">
    <property type="nucleotide sequence ID" value="NZ_CBTJ020000062.1"/>
</dbReference>
<dbReference type="PANTHER" id="PTHR33755:SF6">
    <property type="entry name" value="PLASMID STABILIZATION SYSTEM PROTEIN"/>
    <property type="match status" value="1"/>
</dbReference>
<dbReference type="PANTHER" id="PTHR33755">
    <property type="entry name" value="TOXIN PARE1-RELATED"/>
    <property type="match status" value="1"/>
</dbReference>
<proteinExistence type="inferred from homology"/>
<evidence type="ECO:0000313" key="3">
    <source>
        <dbReference type="EMBL" id="CDI03524.1"/>
    </source>
</evidence>
<dbReference type="EMBL" id="CBTJ020000062">
    <property type="protein sequence ID" value="CDI03524.1"/>
    <property type="molecule type" value="Genomic_DNA"/>
</dbReference>
<gene>
    <name evidence="3" type="ORF">BN873_530013</name>
</gene>
<dbReference type="STRING" id="1400863.BN873_530013"/>
<keyword evidence="4" id="KW-1185">Reference proteome</keyword>
<dbReference type="Pfam" id="PF05016">
    <property type="entry name" value="ParE_toxin"/>
    <property type="match status" value="1"/>
</dbReference>
<evidence type="ECO:0000313" key="4">
    <source>
        <dbReference type="Proteomes" id="UP000035760"/>
    </source>
</evidence>
<name>W6MA26_9GAMM</name>
<comment type="caution">
    <text evidence="3">The sequence shown here is derived from an EMBL/GenBank/DDBJ whole genome shotgun (WGS) entry which is preliminary data.</text>
</comment>
<evidence type="ECO:0000256" key="2">
    <source>
        <dbReference type="ARBA" id="ARBA00022649"/>
    </source>
</evidence>
<organism evidence="3 4">
    <name type="scientific">Candidatus Competibacter denitrificans Run_A_D11</name>
    <dbReference type="NCBI Taxonomy" id="1400863"/>
    <lineage>
        <taxon>Bacteria</taxon>
        <taxon>Pseudomonadati</taxon>
        <taxon>Pseudomonadota</taxon>
        <taxon>Gammaproteobacteria</taxon>
        <taxon>Candidatus Competibacteraceae</taxon>
        <taxon>Candidatus Competibacter</taxon>
    </lineage>
</organism>
<keyword evidence="2" id="KW-1277">Toxin-antitoxin system</keyword>
<dbReference type="AlphaFoldDB" id="W6MA26"/>
<sequence length="94" mass="11020">MFLKFSPQSALDLEEIGDYIARENPLRAISFLEELEKHCQKITETPEAFPLRKDFAHNLRMAVHGNYLIFFSVEFDMLRIERILHGARKIGELL</sequence>
<evidence type="ECO:0000256" key="1">
    <source>
        <dbReference type="ARBA" id="ARBA00006226"/>
    </source>
</evidence>
<dbReference type="InterPro" id="IPR051803">
    <property type="entry name" value="TA_system_RelE-like_toxin"/>
</dbReference>
<dbReference type="InterPro" id="IPR035093">
    <property type="entry name" value="RelE/ParE_toxin_dom_sf"/>
</dbReference>
<comment type="similarity">
    <text evidence="1">Belongs to the RelE toxin family.</text>
</comment>